<dbReference type="SUPFAM" id="SSF51182">
    <property type="entry name" value="RmlC-like cupins"/>
    <property type="match status" value="1"/>
</dbReference>
<dbReference type="Pfam" id="PF07883">
    <property type="entry name" value="Cupin_2"/>
    <property type="match status" value="1"/>
</dbReference>
<dbReference type="InterPro" id="IPR013096">
    <property type="entry name" value="Cupin_2"/>
</dbReference>
<dbReference type="EMBL" id="JBHSQK010000010">
    <property type="protein sequence ID" value="MFC5947765.1"/>
    <property type="molecule type" value="Genomic_DNA"/>
</dbReference>
<evidence type="ECO:0000313" key="2">
    <source>
        <dbReference type="EMBL" id="MFC5947765.1"/>
    </source>
</evidence>
<organism evidence="2 3">
    <name type="scientific">Pseudonocardia lutea</name>
    <dbReference type="NCBI Taxonomy" id="2172015"/>
    <lineage>
        <taxon>Bacteria</taxon>
        <taxon>Bacillati</taxon>
        <taxon>Actinomycetota</taxon>
        <taxon>Actinomycetes</taxon>
        <taxon>Pseudonocardiales</taxon>
        <taxon>Pseudonocardiaceae</taxon>
        <taxon>Pseudonocardia</taxon>
    </lineage>
</organism>
<protein>
    <submittedName>
        <fullName evidence="2">Cupin domain-containing protein</fullName>
    </submittedName>
</protein>
<proteinExistence type="predicted"/>
<dbReference type="InterPro" id="IPR011051">
    <property type="entry name" value="RmlC_Cupin_sf"/>
</dbReference>
<evidence type="ECO:0000259" key="1">
    <source>
        <dbReference type="Pfam" id="PF07883"/>
    </source>
</evidence>
<dbReference type="Proteomes" id="UP001596119">
    <property type="component" value="Unassembled WGS sequence"/>
</dbReference>
<feature type="domain" description="Cupin type-2" evidence="1">
    <location>
        <begin position="40"/>
        <end position="96"/>
    </location>
</feature>
<gene>
    <name evidence="2" type="ORF">ACFQH9_05705</name>
</gene>
<reference evidence="3" key="1">
    <citation type="journal article" date="2019" name="Int. J. Syst. Evol. Microbiol.">
        <title>The Global Catalogue of Microorganisms (GCM) 10K type strain sequencing project: providing services to taxonomists for standard genome sequencing and annotation.</title>
        <authorList>
            <consortium name="The Broad Institute Genomics Platform"/>
            <consortium name="The Broad Institute Genome Sequencing Center for Infectious Disease"/>
            <person name="Wu L."/>
            <person name="Ma J."/>
        </authorList>
    </citation>
    <scope>NUCLEOTIDE SEQUENCE [LARGE SCALE GENOMIC DNA]</scope>
    <source>
        <strain evidence="3">CGMCC 4.7397</strain>
    </source>
</reference>
<accession>A0ABW1I3J8</accession>
<sequence length="127" mass="13186">MTTPEIVTRDQLVGTAAEQSPGMQRGQAFAHEGVWCGYSVFPGGATTGWHHHGDYATYAHITEGEMLIEFGPAGADKVVARAGDAVYVPGHLVHRETVADTGGAGFVVRTGGEGTTVHNVDGPDPAS</sequence>
<dbReference type="InterPro" id="IPR014710">
    <property type="entry name" value="RmlC-like_jellyroll"/>
</dbReference>
<comment type="caution">
    <text evidence="2">The sequence shown here is derived from an EMBL/GenBank/DDBJ whole genome shotgun (WGS) entry which is preliminary data.</text>
</comment>
<dbReference type="Gene3D" id="2.60.120.10">
    <property type="entry name" value="Jelly Rolls"/>
    <property type="match status" value="1"/>
</dbReference>
<evidence type="ECO:0000313" key="3">
    <source>
        <dbReference type="Proteomes" id="UP001596119"/>
    </source>
</evidence>
<keyword evidence="3" id="KW-1185">Reference proteome</keyword>
<name>A0ABW1I3J8_9PSEU</name>
<dbReference type="RefSeq" id="WP_379564827.1">
    <property type="nucleotide sequence ID" value="NZ_JBHSQK010000010.1"/>
</dbReference>